<evidence type="ECO:0000313" key="3">
    <source>
        <dbReference type="Proteomes" id="UP001501170"/>
    </source>
</evidence>
<evidence type="ECO:0000259" key="1">
    <source>
        <dbReference type="SMART" id="SM00858"/>
    </source>
</evidence>
<keyword evidence="3" id="KW-1185">Reference proteome</keyword>
<name>A0ABP5U0N5_9ACTN</name>
<gene>
    <name evidence="2" type="ORF">GCM10009855_00940</name>
</gene>
<accession>A0ABP5U0N5</accession>
<evidence type="ECO:0000313" key="2">
    <source>
        <dbReference type="EMBL" id="GAA2365531.1"/>
    </source>
</evidence>
<dbReference type="CDD" id="cd11614">
    <property type="entry name" value="SAF_CpaB_FlgA_like"/>
    <property type="match status" value="1"/>
</dbReference>
<dbReference type="InterPro" id="IPR013974">
    <property type="entry name" value="SAF"/>
</dbReference>
<dbReference type="Proteomes" id="UP001501170">
    <property type="component" value="Unassembled WGS sequence"/>
</dbReference>
<reference evidence="3" key="1">
    <citation type="journal article" date="2019" name="Int. J. Syst. Evol. Microbiol.">
        <title>The Global Catalogue of Microorganisms (GCM) 10K type strain sequencing project: providing services to taxonomists for standard genome sequencing and annotation.</title>
        <authorList>
            <consortium name="The Broad Institute Genomics Platform"/>
            <consortium name="The Broad Institute Genome Sequencing Center for Infectious Disease"/>
            <person name="Wu L."/>
            <person name="Ma J."/>
        </authorList>
    </citation>
    <scope>NUCLEOTIDE SEQUENCE [LARGE SCALE GENOMIC DNA]</scope>
    <source>
        <strain evidence="3">JCM 16227</strain>
    </source>
</reference>
<protein>
    <submittedName>
        <fullName evidence="2">SAF domain-containing protein</fullName>
    </submittedName>
</protein>
<feature type="domain" description="SAF" evidence="1">
    <location>
        <begin position="58"/>
        <end position="120"/>
    </location>
</feature>
<comment type="caution">
    <text evidence="2">The sequence shown here is derived from an EMBL/GenBank/DDBJ whole genome shotgun (WGS) entry which is preliminary data.</text>
</comment>
<dbReference type="SMART" id="SM00858">
    <property type="entry name" value="SAF"/>
    <property type="match status" value="1"/>
</dbReference>
<dbReference type="EMBL" id="BAAARB010000001">
    <property type="protein sequence ID" value="GAA2365531.1"/>
    <property type="molecule type" value="Genomic_DNA"/>
</dbReference>
<dbReference type="Pfam" id="PF08666">
    <property type="entry name" value="SAF"/>
    <property type="match status" value="1"/>
</dbReference>
<dbReference type="RefSeq" id="WP_062367642.1">
    <property type="nucleotide sequence ID" value="NZ_BAAARB010000001.1"/>
</dbReference>
<proteinExistence type="predicted"/>
<organism evidence="2 3">
    <name type="scientific">Gordonia cholesterolivorans</name>
    <dbReference type="NCBI Taxonomy" id="559625"/>
    <lineage>
        <taxon>Bacteria</taxon>
        <taxon>Bacillati</taxon>
        <taxon>Actinomycetota</taxon>
        <taxon>Actinomycetes</taxon>
        <taxon>Mycobacteriales</taxon>
        <taxon>Gordoniaceae</taxon>
        <taxon>Gordonia</taxon>
    </lineage>
</organism>
<sequence length="217" mass="22408">MRISHRPGHLSPSALSRVQAILGTGRFRSIRIRRIAAALLVIAALGAFAVSRRHVGSPIVLTAATDLRPGTLLTAADLAARAVPADLSPPGALTDTGSAIGRKLTGPVRRGEMITETRLLTSRLPTALTGDPGARLVPIRPADESVVALVRQGDVVDVLDSEATVLARGAIVAGEPSNPSGKPMNSAATPILLAMNEQAARRVASTGLDMALAVILH</sequence>